<dbReference type="EMBL" id="BMZS01000008">
    <property type="protein sequence ID" value="GHD55813.1"/>
    <property type="molecule type" value="Genomic_DNA"/>
</dbReference>
<dbReference type="GO" id="GO:0017000">
    <property type="term" value="P:antibiotic biosynthetic process"/>
    <property type="evidence" value="ECO:0007669"/>
    <property type="project" value="UniProtKB-KW"/>
</dbReference>
<keyword evidence="2" id="KW-0560">Oxidoreductase</keyword>
<dbReference type="Gene3D" id="3.60.130.10">
    <property type="entry name" value="Clavaminate synthase-like"/>
    <property type="match status" value="1"/>
</dbReference>
<keyword evidence="3" id="KW-0045">Antibiotic biosynthesis</keyword>
<evidence type="ECO:0000313" key="5">
    <source>
        <dbReference type="EMBL" id="GHD55813.1"/>
    </source>
</evidence>
<reference evidence="5" key="1">
    <citation type="journal article" date="2014" name="Int. J. Syst. Evol. Microbiol.">
        <title>Complete genome sequence of Corynebacterium casei LMG S-19264T (=DSM 44701T), isolated from a smear-ripened cheese.</title>
        <authorList>
            <consortium name="US DOE Joint Genome Institute (JGI-PGF)"/>
            <person name="Walter F."/>
            <person name="Albersmeier A."/>
            <person name="Kalinowski J."/>
            <person name="Ruckert C."/>
        </authorList>
    </citation>
    <scope>NUCLEOTIDE SEQUENCE</scope>
    <source>
        <strain evidence="5">KCTC 42651</strain>
    </source>
</reference>
<feature type="domain" description="TauD/TfdA-like" evidence="4">
    <location>
        <begin position="67"/>
        <end position="307"/>
    </location>
</feature>
<gene>
    <name evidence="5" type="ORF">GCM10017083_35180</name>
</gene>
<reference evidence="5" key="2">
    <citation type="submission" date="2020-09" db="EMBL/GenBank/DDBJ databases">
        <authorList>
            <person name="Sun Q."/>
            <person name="Kim S."/>
        </authorList>
    </citation>
    <scope>NUCLEOTIDE SEQUENCE</scope>
    <source>
        <strain evidence="5">KCTC 42651</strain>
    </source>
</reference>
<dbReference type="AlphaFoldDB" id="A0A918XUM6"/>
<name>A0A918XUM6_9PROT</name>
<evidence type="ECO:0000313" key="6">
    <source>
        <dbReference type="Proteomes" id="UP000630353"/>
    </source>
</evidence>
<dbReference type="Proteomes" id="UP000630353">
    <property type="component" value="Unassembled WGS sequence"/>
</dbReference>
<evidence type="ECO:0000256" key="3">
    <source>
        <dbReference type="ARBA" id="ARBA00023194"/>
    </source>
</evidence>
<evidence type="ECO:0000259" key="4">
    <source>
        <dbReference type="Pfam" id="PF02668"/>
    </source>
</evidence>
<proteinExistence type="predicted"/>
<accession>A0A918XUM6</accession>
<comment type="cofactor">
    <cofactor evidence="1">
        <name>Fe(2+)</name>
        <dbReference type="ChEBI" id="CHEBI:29033"/>
    </cofactor>
</comment>
<organism evidence="5 6">
    <name type="scientific">Thalassobaculum fulvum</name>
    <dbReference type="NCBI Taxonomy" id="1633335"/>
    <lineage>
        <taxon>Bacteria</taxon>
        <taxon>Pseudomonadati</taxon>
        <taxon>Pseudomonadota</taxon>
        <taxon>Alphaproteobacteria</taxon>
        <taxon>Rhodospirillales</taxon>
        <taxon>Thalassobaculaceae</taxon>
        <taxon>Thalassobaculum</taxon>
    </lineage>
</organism>
<dbReference type="SUPFAM" id="SSF51197">
    <property type="entry name" value="Clavaminate synthase-like"/>
    <property type="match status" value="1"/>
</dbReference>
<dbReference type="InterPro" id="IPR003819">
    <property type="entry name" value="TauD/TfdA-like"/>
</dbReference>
<dbReference type="InterPro" id="IPR050411">
    <property type="entry name" value="AlphaKG_dependent_hydroxylases"/>
</dbReference>
<protein>
    <recommendedName>
        <fullName evidence="4">TauD/TfdA-like domain-containing protein</fullName>
    </recommendedName>
</protein>
<evidence type="ECO:0000256" key="1">
    <source>
        <dbReference type="ARBA" id="ARBA00001954"/>
    </source>
</evidence>
<dbReference type="PANTHER" id="PTHR10696">
    <property type="entry name" value="GAMMA-BUTYROBETAINE HYDROXYLASE-RELATED"/>
    <property type="match status" value="1"/>
</dbReference>
<evidence type="ECO:0000256" key="2">
    <source>
        <dbReference type="ARBA" id="ARBA00023002"/>
    </source>
</evidence>
<keyword evidence="6" id="KW-1185">Reference proteome</keyword>
<dbReference type="Pfam" id="PF02668">
    <property type="entry name" value="TauD"/>
    <property type="match status" value="1"/>
</dbReference>
<dbReference type="GO" id="GO:0016706">
    <property type="term" value="F:2-oxoglutarate-dependent dioxygenase activity"/>
    <property type="evidence" value="ECO:0007669"/>
    <property type="project" value="UniProtKB-ARBA"/>
</dbReference>
<dbReference type="InterPro" id="IPR042098">
    <property type="entry name" value="TauD-like_sf"/>
</dbReference>
<sequence length="363" mass="40906">MSEMAGDFDRSAAWRAEDLERDRSWVFSLEDRDRRQLAAAVKAAYDPDRDLLDYRREEFDLGPGLATVAAAAREAHFGRGVALVRGLPREALSEEEFRLLSWAIGLQLGVARPQGKATHYLSDVRAAGMNYRSAGGRGYNSDAGLDFHADTCDLVTLACYNKAKAGGQSMVTSSVSAWAALAAERPDLAEVARRPFHFSRNQEEAPDEAPFYPQPLFDFRDGRLFCKWNRNRVRTAQELEGVPPLTEAQRETADLLDAILRRPGLMFSMWLEPGDLQIMNNHVALHSRTAFEDFAEPERRRLLHRLWLAPPDSVPLPESWRVYFRSIEPGTVRGGFRGHHYDDTRRAFERRQAAALGMSTAIA</sequence>
<comment type="caution">
    <text evidence="5">The sequence shown here is derived from an EMBL/GenBank/DDBJ whole genome shotgun (WGS) entry which is preliminary data.</text>
</comment>
<dbReference type="PANTHER" id="PTHR10696:SF56">
    <property type="entry name" value="TAUD_TFDA-LIKE DOMAIN-CONTAINING PROTEIN"/>
    <property type="match status" value="1"/>
</dbReference>